<protein>
    <submittedName>
        <fullName evidence="1">Uncharacterized protein</fullName>
    </submittedName>
</protein>
<dbReference type="EMBL" id="JRKL02004732">
    <property type="protein sequence ID" value="KAF3951897.1"/>
    <property type="molecule type" value="Genomic_DNA"/>
</dbReference>
<accession>A0A8J4VBJ7</accession>
<dbReference type="AlphaFoldDB" id="A0A8J4VBJ7"/>
<evidence type="ECO:0000313" key="1">
    <source>
        <dbReference type="EMBL" id="KAF3951897.1"/>
    </source>
</evidence>
<keyword evidence="2" id="KW-1185">Reference proteome</keyword>
<dbReference type="OrthoDB" id="441708at2759"/>
<organism evidence="1 2">
    <name type="scientific">Castanea mollissima</name>
    <name type="common">Chinese chestnut</name>
    <dbReference type="NCBI Taxonomy" id="60419"/>
    <lineage>
        <taxon>Eukaryota</taxon>
        <taxon>Viridiplantae</taxon>
        <taxon>Streptophyta</taxon>
        <taxon>Embryophyta</taxon>
        <taxon>Tracheophyta</taxon>
        <taxon>Spermatophyta</taxon>
        <taxon>Magnoliopsida</taxon>
        <taxon>eudicotyledons</taxon>
        <taxon>Gunneridae</taxon>
        <taxon>Pentapetalae</taxon>
        <taxon>rosids</taxon>
        <taxon>fabids</taxon>
        <taxon>Fagales</taxon>
        <taxon>Fagaceae</taxon>
        <taxon>Castanea</taxon>
    </lineage>
</organism>
<proteinExistence type="predicted"/>
<comment type="caution">
    <text evidence="1">The sequence shown here is derived from an EMBL/GenBank/DDBJ whole genome shotgun (WGS) entry which is preliminary data.</text>
</comment>
<name>A0A8J4VBJ7_9ROSI</name>
<sequence length="87" mass="10240">MPTWPHHHGSKDDTQHSYWLLEGVAQSSLMELRLYEQVGLGWVYAITKYEPIIKRLENLACSFAEAQLLKSKRLLWSRKQLFSHLTK</sequence>
<gene>
    <name evidence="1" type="ORF">CMV_022498</name>
</gene>
<dbReference type="Proteomes" id="UP000737018">
    <property type="component" value="Unassembled WGS sequence"/>
</dbReference>
<evidence type="ECO:0000313" key="2">
    <source>
        <dbReference type="Proteomes" id="UP000737018"/>
    </source>
</evidence>
<reference evidence="1" key="1">
    <citation type="submission" date="2020-03" db="EMBL/GenBank/DDBJ databases">
        <title>Castanea mollissima Vanexum genome sequencing.</title>
        <authorList>
            <person name="Staton M."/>
        </authorList>
    </citation>
    <scope>NUCLEOTIDE SEQUENCE</scope>
    <source>
        <tissue evidence="1">Leaf</tissue>
    </source>
</reference>